<dbReference type="RefSeq" id="WP_163775658.1">
    <property type="nucleotide sequence ID" value="NZ_AP022569.1"/>
</dbReference>
<proteinExistence type="predicted"/>
<gene>
    <name evidence="2" type="ORF">MCOO_13730</name>
</gene>
<sequence length="169" mass="18045">MTDKHVRRLVQTVSIPLVGGLVAPGVIASAAPGVPGNNDRLNNGIVVNVDTIKAQHGCTTKLKKNPQLEAAAQRHTVDVLNNRSLDADNGSDGSTVQDRARDAGYRGTVAETVAINNSLAINDLDVMGNWYYRPDYMAIMSNCANTQIGVWSENSVDRSVLVAVYGQPS</sequence>
<organism evidence="2 3">
    <name type="scientific">Mycobacterium cookii</name>
    <dbReference type="NCBI Taxonomy" id="1775"/>
    <lineage>
        <taxon>Bacteria</taxon>
        <taxon>Bacillati</taxon>
        <taxon>Actinomycetota</taxon>
        <taxon>Actinomycetes</taxon>
        <taxon>Mycobacteriales</taxon>
        <taxon>Mycobacteriaceae</taxon>
        <taxon>Mycobacterium</taxon>
    </lineage>
</organism>
<dbReference type="InterPro" id="IPR035940">
    <property type="entry name" value="CAP_sf"/>
</dbReference>
<dbReference type="Gene3D" id="3.40.33.10">
    <property type="entry name" value="CAP"/>
    <property type="match status" value="1"/>
</dbReference>
<protein>
    <recommendedName>
        <fullName evidence="1">SCP domain-containing protein</fullName>
    </recommendedName>
</protein>
<keyword evidence="3" id="KW-1185">Reference proteome</keyword>
<dbReference type="CDD" id="cd05379">
    <property type="entry name" value="CAP_bacterial"/>
    <property type="match status" value="1"/>
</dbReference>
<feature type="domain" description="SCP" evidence="1">
    <location>
        <begin position="54"/>
        <end position="163"/>
    </location>
</feature>
<dbReference type="PANTHER" id="PTHR31157">
    <property type="entry name" value="SCP DOMAIN-CONTAINING PROTEIN"/>
    <property type="match status" value="1"/>
</dbReference>
<dbReference type="Proteomes" id="UP000465866">
    <property type="component" value="Chromosome"/>
</dbReference>
<dbReference type="KEGG" id="mcoo:MCOO_13730"/>
<reference evidence="2 3" key="1">
    <citation type="journal article" date="2019" name="Emerg. Microbes Infect.">
        <title>Comprehensive subspecies identification of 175 nontuberculous mycobacteria species based on 7547 genomic profiles.</title>
        <authorList>
            <person name="Matsumoto Y."/>
            <person name="Kinjo T."/>
            <person name="Motooka D."/>
            <person name="Nabeya D."/>
            <person name="Jung N."/>
            <person name="Uechi K."/>
            <person name="Horii T."/>
            <person name="Iida T."/>
            <person name="Fujita J."/>
            <person name="Nakamura S."/>
        </authorList>
    </citation>
    <scope>NUCLEOTIDE SEQUENCE [LARGE SCALE GENOMIC DNA]</scope>
    <source>
        <strain evidence="2 3">JCM 12404</strain>
    </source>
</reference>
<dbReference type="InterPro" id="IPR014044">
    <property type="entry name" value="CAP_dom"/>
</dbReference>
<evidence type="ECO:0000313" key="2">
    <source>
        <dbReference type="EMBL" id="BBX45358.1"/>
    </source>
</evidence>
<dbReference type="EMBL" id="AP022569">
    <property type="protein sequence ID" value="BBX45358.1"/>
    <property type="molecule type" value="Genomic_DNA"/>
</dbReference>
<dbReference type="Pfam" id="PF00188">
    <property type="entry name" value="CAP"/>
    <property type="match status" value="1"/>
</dbReference>
<accession>A0A7I7KV80</accession>
<dbReference type="PANTHER" id="PTHR31157:SF1">
    <property type="entry name" value="SCP DOMAIN-CONTAINING PROTEIN"/>
    <property type="match status" value="1"/>
</dbReference>
<dbReference type="AlphaFoldDB" id="A0A7I7KV80"/>
<evidence type="ECO:0000259" key="1">
    <source>
        <dbReference type="Pfam" id="PF00188"/>
    </source>
</evidence>
<evidence type="ECO:0000313" key="3">
    <source>
        <dbReference type="Proteomes" id="UP000465866"/>
    </source>
</evidence>
<name>A0A7I7KV80_9MYCO</name>